<keyword evidence="5" id="KW-1185">Reference proteome</keyword>
<dbReference type="SUPFAM" id="SSF49562">
    <property type="entry name" value="C2 domain (Calcium/lipid-binding domain, CaLB)"/>
    <property type="match status" value="1"/>
</dbReference>
<dbReference type="InterPro" id="IPR000008">
    <property type="entry name" value="C2_dom"/>
</dbReference>
<dbReference type="InterPro" id="IPR011993">
    <property type="entry name" value="PH-like_dom_sf"/>
</dbReference>
<evidence type="ECO:0000259" key="4">
    <source>
        <dbReference type="PROSITE" id="PS50018"/>
    </source>
</evidence>
<dbReference type="STRING" id="70415.A0A5S6QF76"/>
<proteinExistence type="predicted"/>
<dbReference type="InterPro" id="IPR001849">
    <property type="entry name" value="PH_domain"/>
</dbReference>
<dbReference type="Gene3D" id="2.60.40.150">
    <property type="entry name" value="C2 domain"/>
    <property type="match status" value="1"/>
</dbReference>
<dbReference type="Pfam" id="PF00168">
    <property type="entry name" value="C2"/>
    <property type="match status" value="1"/>
</dbReference>
<protein>
    <submittedName>
        <fullName evidence="6">Ras-GAP domain-containing protein</fullName>
    </submittedName>
</protein>
<dbReference type="AlphaFoldDB" id="A0A5S6QF76"/>
<dbReference type="PROSITE" id="PS50003">
    <property type="entry name" value="PH_DOMAIN"/>
    <property type="match status" value="1"/>
</dbReference>
<dbReference type="PANTHER" id="PTHR10194:SF148">
    <property type="entry name" value="GTPASE-ACTIVATING PROTEIN"/>
    <property type="match status" value="1"/>
</dbReference>
<dbReference type="SMART" id="SM00239">
    <property type="entry name" value="C2"/>
    <property type="match status" value="1"/>
</dbReference>
<feature type="domain" description="Ras-GAP" evidence="4">
    <location>
        <begin position="369"/>
        <end position="563"/>
    </location>
</feature>
<name>A0A5S6QF76_TRIMR</name>
<evidence type="ECO:0000259" key="3">
    <source>
        <dbReference type="PROSITE" id="PS50004"/>
    </source>
</evidence>
<dbReference type="WBParaSite" id="TMUE_1000005552.1">
    <property type="protein sequence ID" value="TMUE_1000005552.1"/>
    <property type="gene ID" value="WBGene00287771"/>
</dbReference>
<reference evidence="6" key="1">
    <citation type="submission" date="2019-12" db="UniProtKB">
        <authorList>
            <consortium name="WormBaseParasite"/>
        </authorList>
    </citation>
    <scope>IDENTIFICATION</scope>
</reference>
<dbReference type="PROSITE" id="PS00509">
    <property type="entry name" value="RAS_GTPASE_ACTIV_1"/>
    <property type="match status" value="1"/>
</dbReference>
<feature type="domain" description="PH" evidence="2">
    <location>
        <begin position="616"/>
        <end position="719"/>
    </location>
</feature>
<dbReference type="PROSITE" id="PS50004">
    <property type="entry name" value="C2"/>
    <property type="match status" value="1"/>
</dbReference>
<keyword evidence="1" id="KW-0343">GTPase activation</keyword>
<evidence type="ECO:0000256" key="1">
    <source>
        <dbReference type="ARBA" id="ARBA00022468"/>
    </source>
</evidence>
<sequence length="877" mass="100604">MANECCAPLEGAPETSQQQSLRLIDILDIKVVEARGLLVRPGGACLEHCVRCVIKMDNEEIFSTSVSAKTPNPYFGENLHFDLQKKFRLLSFYLFDHYPSRVARPLGRVTFRKEDIAKYSDQERWFKLQPLNGNSDVIGKVCLELSCERLNQDGSRHDGAYRLKVRLVDVCDLLLPASRKADVYALAHVQWEATGHCMATEKLRACQLQDSKHRANAAYFDLPSFTAELGQKLDEQEQAVCVGPNGNGSLFLRLSVWHDLPRSSSTFFHGEVRLPLMCPNQFDESKVAWYYLKPRLRGSERVSRAQGNDESTRNVETHGSLKLQLRYTVDHVLCSSHYNELWTLLLHSLNVQPFRASVLALISYLPKSESDRIVLPLVRTFVHSNHVKPFVCVLCSEEIVQCQDVNTLFRNCSFASRCIFELMKLVGHQYLVSTLKPCLDKIFQERKSCEIDPDRISPGQSLMDNSRNLIIYAESMIIRIVDSNHRCPQLLRDVFKVMRDVTAKYYPNRLDVQWLVLSSFLIMRFFAAALLNPKSFGLRQDLPDSDVSRTLALITKVIQRLSNFVVCGRKLSDKEAFMVPIWERFSDERHRIAFVKFFDRISCAGGESSTTCDSVTILKEGLLYEYKNISSDCFGRTCSSSKPRHCYLTENEFYWCKQKESTRLGQLYLADVVLIQPAERKNKGRRMFQVSTRKGIVCWEAVSCVEMSEWVALMKKTCQRQWLNTQQTGDCSQVFEIDAEHQLENIHLTLLRYIETFRLWKDFFEDQRSTLAQEFPMLQTFNEPSVRQVILQSLQSILCCTYTLEEKHSLALLNHFKQVKYGSKDLPIGDDNYLLLRSRLRKYTVPTCSRDEADTAATTGYIHDSVLSAEQATGASG</sequence>
<organism evidence="5 6">
    <name type="scientific">Trichuris muris</name>
    <name type="common">Mouse whipworm</name>
    <dbReference type="NCBI Taxonomy" id="70415"/>
    <lineage>
        <taxon>Eukaryota</taxon>
        <taxon>Metazoa</taxon>
        <taxon>Ecdysozoa</taxon>
        <taxon>Nematoda</taxon>
        <taxon>Enoplea</taxon>
        <taxon>Dorylaimia</taxon>
        <taxon>Trichinellida</taxon>
        <taxon>Trichuridae</taxon>
        <taxon>Trichuris</taxon>
    </lineage>
</organism>
<dbReference type="InterPro" id="IPR039360">
    <property type="entry name" value="Ras_GTPase"/>
</dbReference>
<evidence type="ECO:0000313" key="5">
    <source>
        <dbReference type="Proteomes" id="UP000046395"/>
    </source>
</evidence>
<evidence type="ECO:0000259" key="2">
    <source>
        <dbReference type="PROSITE" id="PS50003"/>
    </source>
</evidence>
<evidence type="ECO:0000313" key="6">
    <source>
        <dbReference type="WBParaSite" id="TMUE_1000005552.1"/>
    </source>
</evidence>
<dbReference type="Proteomes" id="UP000046395">
    <property type="component" value="Unassembled WGS sequence"/>
</dbReference>
<dbReference type="SMART" id="SM00233">
    <property type="entry name" value="PH"/>
    <property type="match status" value="1"/>
</dbReference>
<dbReference type="Gene3D" id="1.10.506.10">
    <property type="entry name" value="GTPase Activation - p120gap, domain 1"/>
    <property type="match status" value="1"/>
</dbReference>
<feature type="domain" description="C2" evidence="3">
    <location>
        <begin position="8"/>
        <end position="126"/>
    </location>
</feature>
<dbReference type="InterPro" id="IPR035892">
    <property type="entry name" value="C2_domain_sf"/>
</dbReference>
<dbReference type="Gene3D" id="2.30.29.30">
    <property type="entry name" value="Pleckstrin-homology domain (PH domain)/Phosphotyrosine-binding domain (PTB)"/>
    <property type="match status" value="1"/>
</dbReference>
<dbReference type="PROSITE" id="PS50018">
    <property type="entry name" value="RAS_GTPASE_ACTIV_2"/>
    <property type="match status" value="1"/>
</dbReference>
<dbReference type="CDD" id="cd05128">
    <property type="entry name" value="RasGAP_GAP1_like"/>
    <property type="match status" value="1"/>
</dbReference>
<dbReference type="SUPFAM" id="SSF50729">
    <property type="entry name" value="PH domain-like"/>
    <property type="match status" value="1"/>
</dbReference>
<accession>A0A5S6QF76</accession>
<dbReference type="InterPro" id="IPR023152">
    <property type="entry name" value="RasGAP_CS"/>
</dbReference>
<dbReference type="SUPFAM" id="SSF48350">
    <property type="entry name" value="GTPase activation domain, GAP"/>
    <property type="match status" value="1"/>
</dbReference>
<dbReference type="SMART" id="SM00323">
    <property type="entry name" value="RasGAP"/>
    <property type="match status" value="1"/>
</dbReference>
<dbReference type="Pfam" id="PF00616">
    <property type="entry name" value="RasGAP"/>
    <property type="match status" value="2"/>
</dbReference>
<dbReference type="PANTHER" id="PTHR10194">
    <property type="entry name" value="RAS GTPASE-ACTIVATING PROTEINS"/>
    <property type="match status" value="1"/>
</dbReference>
<dbReference type="InterPro" id="IPR001936">
    <property type="entry name" value="RasGAP_dom"/>
</dbReference>
<dbReference type="InterPro" id="IPR008936">
    <property type="entry name" value="Rho_GTPase_activation_prot"/>
</dbReference>
<dbReference type="GO" id="GO:0005096">
    <property type="term" value="F:GTPase activator activity"/>
    <property type="evidence" value="ECO:0007669"/>
    <property type="project" value="UniProtKB-KW"/>
</dbReference>